<dbReference type="PANTHER" id="PTHR43745:SF2">
    <property type="entry name" value="NITROREDUCTASE MJ1384-RELATED"/>
    <property type="match status" value="1"/>
</dbReference>
<dbReference type="SUPFAM" id="SSF55469">
    <property type="entry name" value="FMN-dependent nitroreductase-like"/>
    <property type="match status" value="1"/>
</dbReference>
<dbReference type="Pfam" id="PF00881">
    <property type="entry name" value="Nitroreductase"/>
    <property type="match status" value="1"/>
</dbReference>
<dbReference type="InterPro" id="IPR052544">
    <property type="entry name" value="Bacteriocin_Proc_Enz"/>
</dbReference>
<dbReference type="NCBIfam" id="TIGR03605">
    <property type="entry name" value="antibiot_sagB"/>
    <property type="match status" value="1"/>
</dbReference>
<feature type="domain" description="Nitroreductase" evidence="2">
    <location>
        <begin position="150"/>
        <end position="310"/>
    </location>
</feature>
<keyword evidence="4" id="KW-1185">Reference proteome</keyword>
<dbReference type="InterPro" id="IPR020051">
    <property type="entry name" value="SagB-type_dehydrogenase"/>
</dbReference>
<gene>
    <name evidence="3" type="ORF">B8W66_13545</name>
</gene>
<comment type="caution">
    <text evidence="3">The sequence shown here is derived from an EMBL/GenBank/DDBJ whole genome shotgun (WGS) entry which is preliminary data.</text>
</comment>
<evidence type="ECO:0000313" key="4">
    <source>
        <dbReference type="Proteomes" id="UP000193247"/>
    </source>
</evidence>
<dbReference type="AlphaFoldDB" id="A0A1X2LTX5"/>
<dbReference type="Proteomes" id="UP000193247">
    <property type="component" value="Unassembled WGS sequence"/>
</dbReference>
<feature type="region of interest" description="Disordered" evidence="1">
    <location>
        <begin position="113"/>
        <end position="135"/>
    </location>
</feature>
<dbReference type="InterPro" id="IPR000415">
    <property type="entry name" value="Nitroreductase-like"/>
</dbReference>
<sequence length="350" mass="37523">MVPAPNDQRWRVSAFTRVSWRDGTIEITSSTSNITLLASDARILDLVHFFARPKYIVEVVDAWAHLPRSEVIACIDELIDARVLVTETSVEPTHWDPTALAYHQLSRSGSPVADGEESACTHVPGSGPPLIPLGPPAPPRNRDFADVLIHRRSTRAWPKCAIERSTFSTLLSMSAANRSDPFLLDDGSTSRPYPSGGAVYSLELYPVIDTDAIDSVDAGVYRYRPDHHALELLAAGAAASKPFLTSAAEAVGTGRPPVVLVISSRIASQSQAYHQIAYSLVLKEVGALFQTLYLVCEFLGLSACALGGGSPDGALAELRGEQIFDNPVVGEFALGPRGSGPARQIDGGRI</sequence>
<dbReference type="InterPro" id="IPR029479">
    <property type="entry name" value="Nitroreductase"/>
</dbReference>
<dbReference type="OrthoDB" id="3723182at2"/>
<dbReference type="CDD" id="cd02142">
    <property type="entry name" value="McbC_SagB-like_oxidoreductase"/>
    <property type="match status" value="1"/>
</dbReference>
<name>A0A1X2LTX5_9MYCO</name>
<organism evidence="3 4">
    <name type="scientific">Mycobacterium decipiens</name>
    <dbReference type="NCBI Taxonomy" id="1430326"/>
    <lineage>
        <taxon>Bacteria</taxon>
        <taxon>Bacillati</taxon>
        <taxon>Actinomycetota</taxon>
        <taxon>Actinomycetes</taxon>
        <taxon>Mycobacteriales</taxon>
        <taxon>Mycobacteriaceae</taxon>
        <taxon>Mycobacterium</taxon>
    </lineage>
</organism>
<dbReference type="PANTHER" id="PTHR43745">
    <property type="entry name" value="NITROREDUCTASE MJ1384-RELATED"/>
    <property type="match status" value="1"/>
</dbReference>
<dbReference type="GO" id="GO:0016491">
    <property type="term" value="F:oxidoreductase activity"/>
    <property type="evidence" value="ECO:0007669"/>
    <property type="project" value="InterPro"/>
</dbReference>
<accession>A0A1X2LTX5</accession>
<protein>
    <recommendedName>
        <fullName evidence="2">Nitroreductase domain-containing protein</fullName>
    </recommendedName>
</protein>
<evidence type="ECO:0000256" key="1">
    <source>
        <dbReference type="SAM" id="MobiDB-lite"/>
    </source>
</evidence>
<evidence type="ECO:0000313" key="3">
    <source>
        <dbReference type="EMBL" id="OSC40325.1"/>
    </source>
</evidence>
<proteinExistence type="predicted"/>
<evidence type="ECO:0000259" key="2">
    <source>
        <dbReference type="Pfam" id="PF00881"/>
    </source>
</evidence>
<dbReference type="STRING" id="1430326.B8W66_13545"/>
<reference evidence="3 4" key="1">
    <citation type="submission" date="2017-04" db="EMBL/GenBank/DDBJ databases">
        <title>The new phylogeny of genus Mycobacterium.</title>
        <authorList>
            <person name="Tortoli E."/>
            <person name="Trovato A."/>
            <person name="Cirillo D.M."/>
        </authorList>
    </citation>
    <scope>NUCLEOTIDE SEQUENCE [LARGE SCALE GENOMIC DNA]</scope>
    <source>
        <strain evidence="3 4">TBL 1200985</strain>
    </source>
</reference>
<dbReference type="Gene3D" id="3.40.109.10">
    <property type="entry name" value="NADH Oxidase"/>
    <property type="match status" value="1"/>
</dbReference>
<dbReference type="EMBL" id="NCXP01000015">
    <property type="protein sequence ID" value="OSC40325.1"/>
    <property type="molecule type" value="Genomic_DNA"/>
</dbReference>
<feature type="compositionally biased region" description="Pro residues" evidence="1">
    <location>
        <begin position="126"/>
        <end position="135"/>
    </location>
</feature>